<feature type="domain" description="ATPase BadF/BadG/BcrA/BcrD type" evidence="6">
    <location>
        <begin position="51"/>
        <end position="390"/>
    </location>
</feature>
<dbReference type="EC" id="2.7.1.59" evidence="2"/>
<evidence type="ECO:0000256" key="5">
    <source>
        <dbReference type="SAM" id="MobiDB-lite"/>
    </source>
</evidence>
<dbReference type="PANTHER" id="PTHR43190:SF3">
    <property type="entry name" value="N-ACETYL-D-GLUCOSAMINE KINASE"/>
    <property type="match status" value="1"/>
</dbReference>
<dbReference type="CDD" id="cd24007">
    <property type="entry name" value="ASKHA_NBD_eukNAGK-like"/>
    <property type="match status" value="1"/>
</dbReference>
<dbReference type="Pfam" id="PF01869">
    <property type="entry name" value="BcrAD_BadFG"/>
    <property type="match status" value="1"/>
</dbReference>
<evidence type="ECO:0000256" key="3">
    <source>
        <dbReference type="ARBA" id="ARBA00014974"/>
    </source>
</evidence>
<dbReference type="AlphaFoldDB" id="A0A316ZDX4"/>
<dbReference type="PANTHER" id="PTHR43190">
    <property type="entry name" value="N-ACETYL-D-GLUCOSAMINE KINASE"/>
    <property type="match status" value="1"/>
</dbReference>
<gene>
    <name evidence="7" type="ORF">FA09DRAFT_294864</name>
</gene>
<dbReference type="STRING" id="58919.A0A316ZDX4"/>
<dbReference type="InterPro" id="IPR043129">
    <property type="entry name" value="ATPase_NBD"/>
</dbReference>
<sequence length="424" mass="43413">MGGAPTPAAPASSSSSSSAAAAGVASLSLSAPGPSRRTSRSRTPPRLYLAVDCGGTKAAAVVCDGSGRVRGRGFGGPANYTDVGLAAFLRSVDCAVPPAEQLDAARLSPPTGVAPADGSPAPFEAAWFGIAGVDSAADVTALSPHLAALLGLPYPSPRLIVANDTSLLAAPVTDPAHAHIRSGVVVIAGTGSIVMSFGQSDTGLLKTLGRVGGFGWLLGDEGSGYAVGRDAVRLVLDQADRERLLAEPGTSSCSPVRCGEEQVETAEHRLRDRILKHWGLSSTDDLLNAVYSNDTPPSFPAIGASAAPSRKHRLASLAPLVFHLAFAHTDATCLAILRRQARAIAEQVCEVLRPGPSSAAHLRADRSVLCCGGSLVGVARYRAVLEEELARLGVVFARVEYVGDPAMRGAAALAGVWEAKQTAP</sequence>
<evidence type="ECO:0000256" key="2">
    <source>
        <dbReference type="ARBA" id="ARBA00012122"/>
    </source>
</evidence>
<protein>
    <recommendedName>
        <fullName evidence="3">N-acetyl-D-glucosamine kinase</fullName>
        <ecNumber evidence="2">2.7.1.59</ecNumber>
    </recommendedName>
    <alternativeName>
        <fullName evidence="4">GlcNAc kinase</fullName>
    </alternativeName>
</protein>
<dbReference type="EMBL" id="KZ819287">
    <property type="protein sequence ID" value="PWN99731.1"/>
    <property type="molecule type" value="Genomic_DNA"/>
</dbReference>
<reference evidence="7 8" key="1">
    <citation type="journal article" date="2018" name="Mol. Biol. Evol.">
        <title>Broad Genomic Sampling Reveals a Smut Pathogenic Ancestry of the Fungal Clade Ustilaginomycotina.</title>
        <authorList>
            <person name="Kijpornyongpan T."/>
            <person name="Mondo S.J."/>
            <person name="Barry K."/>
            <person name="Sandor L."/>
            <person name="Lee J."/>
            <person name="Lipzen A."/>
            <person name="Pangilinan J."/>
            <person name="LaButti K."/>
            <person name="Hainaut M."/>
            <person name="Henrissat B."/>
            <person name="Grigoriev I.V."/>
            <person name="Spatafora J.W."/>
            <person name="Aime M.C."/>
        </authorList>
    </citation>
    <scope>NUCLEOTIDE SEQUENCE [LARGE SCALE GENOMIC DNA]</scope>
    <source>
        <strain evidence="7 8">MCA 4186</strain>
    </source>
</reference>
<organism evidence="7 8">
    <name type="scientific">Tilletiopsis washingtonensis</name>
    <dbReference type="NCBI Taxonomy" id="58919"/>
    <lineage>
        <taxon>Eukaryota</taxon>
        <taxon>Fungi</taxon>
        <taxon>Dikarya</taxon>
        <taxon>Basidiomycota</taxon>
        <taxon>Ustilaginomycotina</taxon>
        <taxon>Exobasidiomycetes</taxon>
        <taxon>Entylomatales</taxon>
        <taxon>Entylomatales incertae sedis</taxon>
        <taxon>Tilletiopsis</taxon>
    </lineage>
</organism>
<dbReference type="InterPro" id="IPR052519">
    <property type="entry name" value="Euk-type_GlcNAc_Kinase"/>
</dbReference>
<dbReference type="RefSeq" id="XP_025600010.1">
    <property type="nucleotide sequence ID" value="XM_025740092.1"/>
</dbReference>
<keyword evidence="8" id="KW-1185">Reference proteome</keyword>
<proteinExistence type="inferred from homology"/>
<dbReference type="GO" id="GO:0045127">
    <property type="term" value="F:N-acetylglucosamine kinase activity"/>
    <property type="evidence" value="ECO:0007669"/>
    <property type="project" value="UniProtKB-EC"/>
</dbReference>
<dbReference type="SUPFAM" id="SSF53067">
    <property type="entry name" value="Actin-like ATPase domain"/>
    <property type="match status" value="2"/>
</dbReference>
<dbReference type="Gene3D" id="3.30.420.40">
    <property type="match status" value="2"/>
</dbReference>
<dbReference type="InterPro" id="IPR002731">
    <property type="entry name" value="ATPase_BadF"/>
</dbReference>
<accession>A0A316ZDX4</accession>
<evidence type="ECO:0000259" key="6">
    <source>
        <dbReference type="Pfam" id="PF01869"/>
    </source>
</evidence>
<feature type="region of interest" description="Disordered" evidence="5">
    <location>
        <begin position="23"/>
        <end position="43"/>
    </location>
</feature>
<dbReference type="OrthoDB" id="311172at2759"/>
<dbReference type="Proteomes" id="UP000245946">
    <property type="component" value="Unassembled WGS sequence"/>
</dbReference>
<evidence type="ECO:0000256" key="1">
    <source>
        <dbReference type="ARBA" id="ARBA00006198"/>
    </source>
</evidence>
<dbReference type="GeneID" id="37267638"/>
<evidence type="ECO:0000256" key="4">
    <source>
        <dbReference type="ARBA" id="ARBA00031123"/>
    </source>
</evidence>
<evidence type="ECO:0000313" key="8">
    <source>
        <dbReference type="Proteomes" id="UP000245946"/>
    </source>
</evidence>
<name>A0A316ZDX4_9BASI</name>
<comment type="similarity">
    <text evidence="1">Belongs to the eukaryotic-type N-acetylglucosamine kinase family.</text>
</comment>
<evidence type="ECO:0000313" key="7">
    <source>
        <dbReference type="EMBL" id="PWN99731.1"/>
    </source>
</evidence>